<evidence type="ECO:0000313" key="1">
    <source>
        <dbReference type="EMBL" id="GAA4648188.1"/>
    </source>
</evidence>
<name>A0ABP8UYC7_9GAMM</name>
<evidence type="ECO:0000313" key="2">
    <source>
        <dbReference type="Proteomes" id="UP001500604"/>
    </source>
</evidence>
<dbReference type="Proteomes" id="UP001500604">
    <property type="component" value="Unassembled WGS sequence"/>
</dbReference>
<sequence>MATTNIWKQFETLLPKQSRTIATIISNNANGTSTAQLRNGTEIILSGESVQPGKKVITNGSEVSYEVPDIPVYNRYI</sequence>
<comment type="caution">
    <text evidence="1">The sequence shown here is derived from an EMBL/GenBank/DDBJ whole genome shotgun (WGS) entry which is preliminary data.</text>
</comment>
<dbReference type="RefSeq" id="WP_345193541.1">
    <property type="nucleotide sequence ID" value="NZ_BAABFL010000037.1"/>
</dbReference>
<proteinExistence type="predicted"/>
<keyword evidence="2" id="KW-1185">Reference proteome</keyword>
<protein>
    <submittedName>
        <fullName evidence="1">Uncharacterized protein</fullName>
    </submittedName>
</protein>
<reference evidence="2" key="1">
    <citation type="journal article" date="2019" name="Int. J. Syst. Evol. Microbiol.">
        <title>The Global Catalogue of Microorganisms (GCM) 10K type strain sequencing project: providing services to taxonomists for standard genome sequencing and annotation.</title>
        <authorList>
            <consortium name="The Broad Institute Genomics Platform"/>
            <consortium name="The Broad Institute Genome Sequencing Center for Infectious Disease"/>
            <person name="Wu L."/>
            <person name="Ma J."/>
        </authorList>
    </citation>
    <scope>NUCLEOTIDE SEQUENCE [LARGE SCALE GENOMIC DNA]</scope>
    <source>
        <strain evidence="2">JCM 17805</strain>
    </source>
</reference>
<accession>A0ABP8UYC7</accession>
<dbReference type="EMBL" id="BAABFL010000037">
    <property type="protein sequence ID" value="GAA4648188.1"/>
    <property type="molecule type" value="Genomic_DNA"/>
</dbReference>
<gene>
    <name evidence="1" type="ORF">GCM10023116_04540</name>
</gene>
<organism evidence="1 2">
    <name type="scientific">Kistimonas scapharcae</name>
    <dbReference type="NCBI Taxonomy" id="1036133"/>
    <lineage>
        <taxon>Bacteria</taxon>
        <taxon>Pseudomonadati</taxon>
        <taxon>Pseudomonadota</taxon>
        <taxon>Gammaproteobacteria</taxon>
        <taxon>Oceanospirillales</taxon>
        <taxon>Endozoicomonadaceae</taxon>
        <taxon>Kistimonas</taxon>
    </lineage>
</organism>